<evidence type="ECO:0000313" key="3">
    <source>
        <dbReference type="Proteomes" id="UP000321947"/>
    </source>
</evidence>
<feature type="region of interest" description="Disordered" evidence="1">
    <location>
        <begin position="97"/>
        <end position="142"/>
    </location>
</feature>
<proteinExistence type="predicted"/>
<dbReference type="Proteomes" id="UP000321947">
    <property type="component" value="Unassembled WGS sequence"/>
</dbReference>
<feature type="compositionally biased region" description="Polar residues" evidence="1">
    <location>
        <begin position="133"/>
        <end position="142"/>
    </location>
</feature>
<dbReference type="AlphaFoldDB" id="A0A5D3E768"/>
<sequence length="142" mass="15914">MMVKGRKVDFGPDDINKLYGLEDNEIGHAIFKNSFDRDKPEALEKVAWKGTKCDIRPTENLEDPLADQRDESTQDQFEDFICDLLAFIDDAFKGSEDATLSPVGSPKRKPLKKAVDNPLQKRIETTSKVDGKTSLSSPPKQT</sequence>
<name>A0A5D3E768_CUCMM</name>
<comment type="caution">
    <text evidence="2">The sequence shown here is derived from an EMBL/GenBank/DDBJ whole genome shotgun (WGS) entry which is preliminary data.</text>
</comment>
<reference evidence="2 3" key="1">
    <citation type="submission" date="2019-08" db="EMBL/GenBank/DDBJ databases">
        <title>Draft genome sequences of two oriental melons (Cucumis melo L. var makuwa).</title>
        <authorList>
            <person name="Kwon S.-Y."/>
        </authorList>
    </citation>
    <scope>NUCLEOTIDE SEQUENCE [LARGE SCALE GENOMIC DNA]</scope>
    <source>
        <strain evidence="3">cv. Chang Bougi</strain>
        <tissue evidence="2">Leaf</tissue>
    </source>
</reference>
<evidence type="ECO:0000313" key="2">
    <source>
        <dbReference type="EMBL" id="TYK31699.1"/>
    </source>
</evidence>
<protein>
    <submittedName>
        <fullName evidence="2">Uncharacterized protein</fullName>
    </submittedName>
</protein>
<dbReference type="EMBL" id="SSTD01000026">
    <property type="protein sequence ID" value="TYK31699.1"/>
    <property type="molecule type" value="Genomic_DNA"/>
</dbReference>
<feature type="compositionally biased region" description="Basic and acidic residues" evidence="1">
    <location>
        <begin position="113"/>
        <end position="131"/>
    </location>
</feature>
<gene>
    <name evidence="2" type="ORF">E5676_scaffold398G00690</name>
</gene>
<evidence type="ECO:0000256" key="1">
    <source>
        <dbReference type="SAM" id="MobiDB-lite"/>
    </source>
</evidence>
<organism evidence="2 3">
    <name type="scientific">Cucumis melo var. makuwa</name>
    <name type="common">Oriental melon</name>
    <dbReference type="NCBI Taxonomy" id="1194695"/>
    <lineage>
        <taxon>Eukaryota</taxon>
        <taxon>Viridiplantae</taxon>
        <taxon>Streptophyta</taxon>
        <taxon>Embryophyta</taxon>
        <taxon>Tracheophyta</taxon>
        <taxon>Spermatophyta</taxon>
        <taxon>Magnoliopsida</taxon>
        <taxon>eudicotyledons</taxon>
        <taxon>Gunneridae</taxon>
        <taxon>Pentapetalae</taxon>
        <taxon>rosids</taxon>
        <taxon>fabids</taxon>
        <taxon>Cucurbitales</taxon>
        <taxon>Cucurbitaceae</taxon>
        <taxon>Benincaseae</taxon>
        <taxon>Cucumis</taxon>
    </lineage>
</organism>
<accession>A0A5D3E768</accession>